<dbReference type="GO" id="GO:0000156">
    <property type="term" value="F:phosphorelay response regulator activity"/>
    <property type="evidence" value="ECO:0007669"/>
    <property type="project" value="TreeGrafter"/>
</dbReference>
<gene>
    <name evidence="8" type="ORF">H8D24_01325</name>
</gene>
<dbReference type="InterPro" id="IPR039420">
    <property type="entry name" value="WalR-like"/>
</dbReference>
<dbReference type="AlphaFoldDB" id="A0A8J6P9W0"/>
<name>A0A8J6P9W0_9GAMM</name>
<evidence type="ECO:0000313" key="8">
    <source>
        <dbReference type="EMBL" id="MBC8519036.1"/>
    </source>
</evidence>
<dbReference type="GO" id="GO:0032993">
    <property type="term" value="C:protein-DNA complex"/>
    <property type="evidence" value="ECO:0007669"/>
    <property type="project" value="TreeGrafter"/>
</dbReference>
<evidence type="ECO:0000259" key="6">
    <source>
        <dbReference type="PROSITE" id="PS50110"/>
    </source>
</evidence>
<feature type="DNA-binding region" description="OmpR/PhoB-type" evidence="5">
    <location>
        <begin position="132"/>
        <end position="231"/>
    </location>
</feature>
<dbReference type="SMART" id="SM00862">
    <property type="entry name" value="Trans_reg_C"/>
    <property type="match status" value="1"/>
</dbReference>
<proteinExistence type="predicted"/>
<evidence type="ECO:0000256" key="3">
    <source>
        <dbReference type="ARBA" id="ARBA00023125"/>
    </source>
</evidence>
<dbReference type="Pfam" id="PF00486">
    <property type="entry name" value="Trans_reg_C"/>
    <property type="match status" value="1"/>
</dbReference>
<organism evidence="8 9">
    <name type="scientific">Candidatus Thiopontia autotrophica</name>
    <dbReference type="NCBI Taxonomy" id="2841688"/>
    <lineage>
        <taxon>Bacteria</taxon>
        <taxon>Pseudomonadati</taxon>
        <taxon>Pseudomonadota</taxon>
        <taxon>Gammaproteobacteria</taxon>
        <taxon>Candidatus Thiopontia</taxon>
    </lineage>
</organism>
<dbReference type="SMART" id="SM00448">
    <property type="entry name" value="REC"/>
    <property type="match status" value="1"/>
</dbReference>
<dbReference type="InterPro" id="IPR036388">
    <property type="entry name" value="WH-like_DNA-bd_sf"/>
</dbReference>
<dbReference type="PANTHER" id="PTHR48111:SF40">
    <property type="entry name" value="PHOSPHATE REGULON TRANSCRIPTIONAL REGULATORY PROTEIN PHOB"/>
    <property type="match status" value="1"/>
</dbReference>
<dbReference type="InterPro" id="IPR001789">
    <property type="entry name" value="Sig_transdc_resp-reg_receiver"/>
</dbReference>
<dbReference type="Pfam" id="PF00072">
    <property type="entry name" value="Response_reg"/>
    <property type="match status" value="1"/>
</dbReference>
<dbReference type="PROSITE" id="PS50110">
    <property type="entry name" value="RESPONSE_REGULATORY"/>
    <property type="match status" value="1"/>
</dbReference>
<dbReference type="CDD" id="cd00383">
    <property type="entry name" value="trans_reg_C"/>
    <property type="match status" value="1"/>
</dbReference>
<dbReference type="PROSITE" id="PS51755">
    <property type="entry name" value="OMPR_PHOB"/>
    <property type="match status" value="1"/>
</dbReference>
<dbReference type="GO" id="GO:0000976">
    <property type="term" value="F:transcription cis-regulatory region binding"/>
    <property type="evidence" value="ECO:0007669"/>
    <property type="project" value="TreeGrafter"/>
</dbReference>
<reference evidence="8 9" key="1">
    <citation type="submission" date="2020-08" db="EMBL/GenBank/DDBJ databases">
        <title>Bridging the membrane lipid divide: bacteria of the FCB group superphylum have the potential to synthesize archaeal ether lipids.</title>
        <authorList>
            <person name="Villanueva L."/>
            <person name="Von Meijenfeldt F.A.B."/>
            <person name="Westbye A.B."/>
            <person name="Yadav S."/>
            <person name="Hopmans E.C."/>
            <person name="Dutilh B.E."/>
            <person name="Sinninghe Damste J.S."/>
        </authorList>
    </citation>
    <scope>NUCLEOTIDE SEQUENCE [LARGE SCALE GENOMIC DNA]</scope>
    <source>
        <strain evidence="8">NIOZ-UU100</strain>
    </source>
</reference>
<dbReference type="Proteomes" id="UP000654401">
    <property type="component" value="Unassembled WGS sequence"/>
</dbReference>
<accession>A0A8J6P9W0</accession>
<dbReference type="InterPro" id="IPR001867">
    <property type="entry name" value="OmpR/PhoB-type_DNA-bd"/>
</dbReference>
<comment type="caution">
    <text evidence="8">The sequence shown here is derived from an EMBL/GenBank/DDBJ whole genome shotgun (WGS) entry which is preliminary data.</text>
</comment>
<dbReference type="GO" id="GO:0005829">
    <property type="term" value="C:cytosol"/>
    <property type="evidence" value="ECO:0007669"/>
    <property type="project" value="TreeGrafter"/>
</dbReference>
<dbReference type="EMBL" id="JACNFK010000015">
    <property type="protein sequence ID" value="MBC8519036.1"/>
    <property type="molecule type" value="Genomic_DNA"/>
</dbReference>
<dbReference type="SUPFAM" id="SSF46894">
    <property type="entry name" value="C-terminal effector domain of the bipartite response regulators"/>
    <property type="match status" value="1"/>
</dbReference>
<keyword evidence="1 4" id="KW-0597">Phosphoprotein</keyword>
<evidence type="ECO:0000256" key="4">
    <source>
        <dbReference type="PROSITE-ProRule" id="PRU00169"/>
    </source>
</evidence>
<evidence type="ECO:0000313" key="9">
    <source>
        <dbReference type="Proteomes" id="UP000654401"/>
    </source>
</evidence>
<feature type="modified residue" description="4-aspartylphosphate" evidence="4">
    <location>
        <position position="53"/>
    </location>
</feature>
<dbReference type="InterPro" id="IPR011006">
    <property type="entry name" value="CheY-like_superfamily"/>
</dbReference>
<dbReference type="Gene3D" id="1.10.10.10">
    <property type="entry name" value="Winged helix-like DNA-binding domain superfamily/Winged helix DNA-binding domain"/>
    <property type="match status" value="1"/>
</dbReference>
<dbReference type="Gene3D" id="3.40.50.2300">
    <property type="match status" value="1"/>
</dbReference>
<sequence>MDKKILIVEDDCGLAGAVRTLLEENNFAVILTEYGSEVEDILSRENPALIILDVMLPDGSGLDVASHIRGSGNTIPILFVSALTRTDDVVAGLQSGGDDYLRKPFDPRELLEKIKAMIRSRESLLVKQNREEKVVVFGKNKFNRESHILVRDGEEVDLSPADTVLLQIFLDKVGRVLSRDYLVTQIHAYEQDVMDRSIDARINRLRKKIEDDPSSPDFLITIRGFGYRFSLDKVTK</sequence>
<feature type="domain" description="Response regulatory" evidence="6">
    <location>
        <begin position="4"/>
        <end position="118"/>
    </location>
</feature>
<evidence type="ECO:0000259" key="7">
    <source>
        <dbReference type="PROSITE" id="PS51755"/>
    </source>
</evidence>
<evidence type="ECO:0000256" key="2">
    <source>
        <dbReference type="ARBA" id="ARBA00023012"/>
    </source>
</evidence>
<dbReference type="GO" id="GO:0006355">
    <property type="term" value="P:regulation of DNA-templated transcription"/>
    <property type="evidence" value="ECO:0007669"/>
    <property type="project" value="InterPro"/>
</dbReference>
<feature type="domain" description="OmpR/PhoB-type" evidence="7">
    <location>
        <begin position="132"/>
        <end position="231"/>
    </location>
</feature>
<protein>
    <submittedName>
        <fullName evidence="8">Response regulator transcription factor</fullName>
    </submittedName>
</protein>
<evidence type="ECO:0000256" key="5">
    <source>
        <dbReference type="PROSITE-ProRule" id="PRU01091"/>
    </source>
</evidence>
<dbReference type="SUPFAM" id="SSF52172">
    <property type="entry name" value="CheY-like"/>
    <property type="match status" value="1"/>
</dbReference>
<evidence type="ECO:0000256" key="1">
    <source>
        <dbReference type="ARBA" id="ARBA00022553"/>
    </source>
</evidence>
<keyword evidence="3 5" id="KW-0238">DNA-binding</keyword>
<dbReference type="PANTHER" id="PTHR48111">
    <property type="entry name" value="REGULATOR OF RPOS"/>
    <property type="match status" value="1"/>
</dbReference>
<keyword evidence="2" id="KW-0902">Two-component regulatory system</keyword>
<dbReference type="InterPro" id="IPR016032">
    <property type="entry name" value="Sig_transdc_resp-reg_C-effctor"/>
</dbReference>